<gene>
    <name evidence="5" type="ORF">CHA01nite_13790</name>
</gene>
<reference evidence="5 6" key="1">
    <citation type="submission" date="2019-07" db="EMBL/GenBank/DDBJ databases">
        <title>Whole genome shotgun sequence of Chryseobacterium hagamense NBRC 105253.</title>
        <authorList>
            <person name="Hosoyama A."/>
            <person name="Uohara A."/>
            <person name="Ohji S."/>
            <person name="Ichikawa N."/>
        </authorList>
    </citation>
    <scope>NUCLEOTIDE SEQUENCE [LARGE SCALE GENOMIC DNA]</scope>
    <source>
        <strain evidence="5 6">NBRC 105253</strain>
    </source>
</reference>
<comment type="caution">
    <text evidence="5">The sequence shown here is derived from an EMBL/GenBank/DDBJ whole genome shotgun (WGS) entry which is preliminary data.</text>
</comment>
<comment type="similarity">
    <text evidence="1">Belongs to the 'phage' integrase family.</text>
</comment>
<dbReference type="SUPFAM" id="SSF56349">
    <property type="entry name" value="DNA breaking-rejoining enzymes"/>
    <property type="match status" value="1"/>
</dbReference>
<dbReference type="PANTHER" id="PTHR30349:SF64">
    <property type="entry name" value="PROPHAGE INTEGRASE INTD-RELATED"/>
    <property type="match status" value="1"/>
</dbReference>
<feature type="domain" description="Tyr recombinase" evidence="4">
    <location>
        <begin position="181"/>
        <end position="375"/>
    </location>
</feature>
<dbReference type="Gene3D" id="1.10.150.130">
    <property type="match status" value="1"/>
</dbReference>
<evidence type="ECO:0000313" key="6">
    <source>
        <dbReference type="Proteomes" id="UP000321863"/>
    </source>
</evidence>
<name>A0A511YKA8_9FLAO</name>
<evidence type="ECO:0000256" key="2">
    <source>
        <dbReference type="ARBA" id="ARBA00023125"/>
    </source>
</evidence>
<dbReference type="AlphaFoldDB" id="A0A511YKA8"/>
<sequence length="382" mass="44490">MPFMITKEDWDEQKQRPFNIYLKKYKIIYDHLNTVRIQVVPLVAKACKNGKRLSFKGLTREIRKICSCGKKEYAEGSLLDMMKSYLEEKGGTICLSTYRRYRVFIRMVEMFEGFIVRHISIAEIDPELIGRFCQFGKEENYTQSTISRTIEFIKTVLNHAERKGILTSVRQLEVPKVKNVKKVMILTEEEISRVAEAEIPEKLQRARDWLLISCYTGQRISDFMHFNAGQLTEIGGKQCLSFIQKKTRKEIVLPLHPEVLNILNKYGNSFPEPLDTTLYNRHIKKIAALAGISDYVKVRKRVGFRGKDMQVEKWQSMTSHIGRRSFASNFYGQIPTPLLMQATGHSTEHMFLNYINSVHYDRVVSLGNYFEQLYASRNMARP</sequence>
<dbReference type="InterPro" id="IPR002104">
    <property type="entry name" value="Integrase_catalytic"/>
</dbReference>
<evidence type="ECO:0000313" key="5">
    <source>
        <dbReference type="EMBL" id="GEN75639.1"/>
    </source>
</evidence>
<dbReference type="Proteomes" id="UP000321863">
    <property type="component" value="Unassembled WGS sequence"/>
</dbReference>
<dbReference type="Pfam" id="PF13102">
    <property type="entry name" value="Phage_int_SAM_5"/>
    <property type="match status" value="1"/>
</dbReference>
<proteinExistence type="inferred from homology"/>
<dbReference type="Pfam" id="PF00589">
    <property type="entry name" value="Phage_integrase"/>
    <property type="match status" value="1"/>
</dbReference>
<dbReference type="InterPro" id="IPR050090">
    <property type="entry name" value="Tyrosine_recombinase_XerCD"/>
</dbReference>
<dbReference type="InterPro" id="IPR013762">
    <property type="entry name" value="Integrase-like_cat_sf"/>
</dbReference>
<dbReference type="GO" id="GO:0006310">
    <property type="term" value="P:DNA recombination"/>
    <property type="evidence" value="ECO:0007669"/>
    <property type="project" value="UniProtKB-KW"/>
</dbReference>
<dbReference type="InterPro" id="IPR011010">
    <property type="entry name" value="DNA_brk_join_enz"/>
</dbReference>
<dbReference type="PANTHER" id="PTHR30349">
    <property type="entry name" value="PHAGE INTEGRASE-RELATED"/>
    <property type="match status" value="1"/>
</dbReference>
<keyword evidence="6" id="KW-1185">Reference proteome</keyword>
<accession>A0A511YKA8</accession>
<keyword evidence="2" id="KW-0238">DNA-binding</keyword>
<organism evidence="5 6">
    <name type="scientific">Chryseobacterium hagamense</name>
    <dbReference type="NCBI Taxonomy" id="395935"/>
    <lineage>
        <taxon>Bacteria</taxon>
        <taxon>Pseudomonadati</taxon>
        <taxon>Bacteroidota</taxon>
        <taxon>Flavobacteriia</taxon>
        <taxon>Flavobacteriales</taxon>
        <taxon>Weeksellaceae</taxon>
        <taxon>Chryseobacterium group</taxon>
        <taxon>Chryseobacterium</taxon>
    </lineage>
</organism>
<dbReference type="PROSITE" id="PS51898">
    <property type="entry name" value="TYR_RECOMBINASE"/>
    <property type="match status" value="1"/>
</dbReference>
<dbReference type="InterPro" id="IPR025269">
    <property type="entry name" value="SAM-like_dom"/>
</dbReference>
<evidence type="ECO:0000259" key="4">
    <source>
        <dbReference type="PROSITE" id="PS51898"/>
    </source>
</evidence>
<dbReference type="Gene3D" id="1.10.443.10">
    <property type="entry name" value="Intergrase catalytic core"/>
    <property type="match status" value="1"/>
</dbReference>
<dbReference type="GO" id="GO:0015074">
    <property type="term" value="P:DNA integration"/>
    <property type="evidence" value="ECO:0007669"/>
    <property type="project" value="InterPro"/>
</dbReference>
<dbReference type="GO" id="GO:0003677">
    <property type="term" value="F:DNA binding"/>
    <property type="evidence" value="ECO:0007669"/>
    <property type="project" value="UniProtKB-KW"/>
</dbReference>
<dbReference type="InterPro" id="IPR010998">
    <property type="entry name" value="Integrase_recombinase_N"/>
</dbReference>
<evidence type="ECO:0000256" key="1">
    <source>
        <dbReference type="ARBA" id="ARBA00008857"/>
    </source>
</evidence>
<dbReference type="EMBL" id="BJYJ01000004">
    <property type="protein sequence ID" value="GEN75639.1"/>
    <property type="molecule type" value="Genomic_DNA"/>
</dbReference>
<keyword evidence="3" id="KW-0233">DNA recombination</keyword>
<evidence type="ECO:0000256" key="3">
    <source>
        <dbReference type="ARBA" id="ARBA00023172"/>
    </source>
</evidence>
<dbReference type="CDD" id="cd01185">
    <property type="entry name" value="INTN1_C_like"/>
    <property type="match status" value="1"/>
</dbReference>
<protein>
    <submittedName>
        <fullName evidence="5">Transposase</fullName>
    </submittedName>
</protein>